<dbReference type="EC" id="3.1.3.48" evidence="2"/>
<evidence type="ECO:0000259" key="8">
    <source>
        <dbReference type="Pfam" id="PF00102"/>
    </source>
</evidence>
<evidence type="ECO:0000256" key="4">
    <source>
        <dbReference type="ARBA" id="ARBA00022801"/>
    </source>
</evidence>
<evidence type="ECO:0000313" key="10">
    <source>
        <dbReference type="Proteomes" id="UP001162164"/>
    </source>
</evidence>
<dbReference type="InterPro" id="IPR029021">
    <property type="entry name" value="Prot-tyrosine_phosphatase-like"/>
</dbReference>
<protein>
    <recommendedName>
        <fullName evidence="2">protein-tyrosine-phosphatase</fullName>
        <ecNumber evidence="2">3.1.3.48</ecNumber>
    </recommendedName>
</protein>
<feature type="domain" description="Tyrosine-protein phosphatase" evidence="8">
    <location>
        <begin position="22"/>
        <end position="56"/>
    </location>
</feature>
<gene>
    <name evidence="9" type="ORF">NQ317_017219</name>
</gene>
<feature type="region of interest" description="Disordered" evidence="7">
    <location>
        <begin position="82"/>
        <end position="209"/>
    </location>
</feature>
<dbReference type="PANTHER" id="PTHR46047">
    <property type="entry name" value="TYROSINE-PROTEIN PHOSPHATASE NON-RECEPTOR TYPE 61F"/>
    <property type="match status" value="1"/>
</dbReference>
<evidence type="ECO:0000256" key="5">
    <source>
        <dbReference type="ARBA" id="ARBA00022912"/>
    </source>
</evidence>
<reference evidence="9" key="1">
    <citation type="journal article" date="2023" name="Insect Mol. Biol.">
        <title>Genome sequencing provides insights into the evolution of gene families encoding plant cell wall-degrading enzymes in longhorned beetles.</title>
        <authorList>
            <person name="Shin N.R."/>
            <person name="Okamura Y."/>
            <person name="Kirsch R."/>
            <person name="Pauchet Y."/>
        </authorList>
    </citation>
    <scope>NUCLEOTIDE SEQUENCE</scope>
    <source>
        <strain evidence="9">MMC_N1</strain>
    </source>
</reference>
<evidence type="ECO:0000256" key="1">
    <source>
        <dbReference type="ARBA" id="ARBA00004308"/>
    </source>
</evidence>
<feature type="compositionally biased region" description="Basic and acidic residues" evidence="7">
    <location>
        <begin position="195"/>
        <end position="209"/>
    </location>
</feature>
<keyword evidence="5" id="KW-0904">Protein phosphatase</keyword>
<comment type="caution">
    <text evidence="9">The sequence shown here is derived from an EMBL/GenBank/DDBJ whole genome shotgun (WGS) entry which is preliminary data.</text>
</comment>
<feature type="non-terminal residue" evidence="9">
    <location>
        <position position="209"/>
    </location>
</feature>
<comment type="subcellular location">
    <subcellularLocation>
        <location evidence="1">Endomembrane system</location>
    </subcellularLocation>
</comment>
<evidence type="ECO:0000256" key="2">
    <source>
        <dbReference type="ARBA" id="ARBA00013064"/>
    </source>
</evidence>
<keyword evidence="3" id="KW-0597">Phosphoprotein</keyword>
<keyword evidence="4" id="KW-0378">Hydrolase</keyword>
<evidence type="ECO:0000256" key="7">
    <source>
        <dbReference type="SAM" id="MobiDB-lite"/>
    </source>
</evidence>
<dbReference type="SUPFAM" id="SSF52799">
    <property type="entry name" value="(Phosphotyrosine protein) phosphatases II"/>
    <property type="match status" value="1"/>
</dbReference>
<keyword evidence="6" id="KW-0472">Membrane</keyword>
<evidence type="ECO:0000256" key="6">
    <source>
        <dbReference type="ARBA" id="ARBA00023136"/>
    </source>
</evidence>
<accession>A0ABQ9JYL1</accession>
<keyword evidence="10" id="KW-1185">Reference proteome</keyword>
<organism evidence="9 10">
    <name type="scientific">Molorchus minor</name>
    <dbReference type="NCBI Taxonomy" id="1323400"/>
    <lineage>
        <taxon>Eukaryota</taxon>
        <taxon>Metazoa</taxon>
        <taxon>Ecdysozoa</taxon>
        <taxon>Arthropoda</taxon>
        <taxon>Hexapoda</taxon>
        <taxon>Insecta</taxon>
        <taxon>Pterygota</taxon>
        <taxon>Neoptera</taxon>
        <taxon>Endopterygota</taxon>
        <taxon>Coleoptera</taxon>
        <taxon>Polyphaga</taxon>
        <taxon>Cucujiformia</taxon>
        <taxon>Chrysomeloidea</taxon>
        <taxon>Cerambycidae</taxon>
        <taxon>Lamiinae</taxon>
        <taxon>Monochamini</taxon>
        <taxon>Molorchus</taxon>
    </lineage>
</organism>
<dbReference type="Gene3D" id="3.90.190.10">
    <property type="entry name" value="Protein tyrosine phosphatase superfamily"/>
    <property type="match status" value="1"/>
</dbReference>
<dbReference type="Pfam" id="PF00102">
    <property type="entry name" value="Y_phosphatase"/>
    <property type="match status" value="1"/>
</dbReference>
<dbReference type="EMBL" id="JAPWTJ010000125">
    <property type="protein sequence ID" value="KAJ8982417.1"/>
    <property type="molecule type" value="Genomic_DNA"/>
</dbReference>
<name>A0ABQ9JYL1_9CUCU</name>
<sequence length="209" mass="24115">MLRDEVLTLKVNTLYIEKFGLNSVDVKDILLEMRKYRMGLIQTPEQLRFSYQAIIEGSKQIINPNIESEQEKLEDIINNISNTSEDRELSDEDDEPPPLPPPRMDSLRKQNGTPLDRPLPTIPKSVSDNDLSYENEEVPEKAHIPSGPLPVVPSGEEEHSEEDELESSLSDNSEVFNSVEERLSPAELRQRKRIERKEYMEAQVRDMKR</sequence>
<dbReference type="InterPro" id="IPR051985">
    <property type="entry name" value="NR_tyrosine_phosphatase"/>
</dbReference>
<dbReference type="PANTHER" id="PTHR46047:SF3">
    <property type="entry name" value="TYROSINE-PROTEIN PHOSPHATASE NON-RECEPTOR TYPE 61F"/>
    <property type="match status" value="1"/>
</dbReference>
<evidence type="ECO:0000313" key="9">
    <source>
        <dbReference type="EMBL" id="KAJ8982417.1"/>
    </source>
</evidence>
<evidence type="ECO:0000256" key="3">
    <source>
        <dbReference type="ARBA" id="ARBA00022553"/>
    </source>
</evidence>
<dbReference type="Proteomes" id="UP001162164">
    <property type="component" value="Unassembled WGS sequence"/>
</dbReference>
<dbReference type="InterPro" id="IPR000242">
    <property type="entry name" value="PTP_cat"/>
</dbReference>
<proteinExistence type="predicted"/>